<evidence type="ECO:0000313" key="2">
    <source>
        <dbReference type="Proteomes" id="UP001652622"/>
    </source>
</evidence>
<dbReference type="PROSITE" id="PS00962">
    <property type="entry name" value="RIBOSOMAL_S2_1"/>
    <property type="match status" value="1"/>
</dbReference>
<gene>
    <name evidence="3" type="primary">LOC117659700</name>
</gene>
<feature type="compositionally biased region" description="Basic and acidic residues" evidence="1">
    <location>
        <begin position="127"/>
        <end position="136"/>
    </location>
</feature>
<dbReference type="Proteomes" id="UP001652622">
    <property type="component" value="Unplaced"/>
</dbReference>
<keyword evidence="2" id="KW-1185">Reference proteome</keyword>
<dbReference type="AlphaFoldDB" id="A0A6P9AYB9"/>
<dbReference type="PANTHER" id="PTHR38493">
    <property type="entry name" value="CHROMOSOME 1 OPEN READING FRAME 167"/>
    <property type="match status" value="1"/>
</dbReference>
<proteinExistence type="predicted"/>
<organism evidence="2 3">
    <name type="scientific">Pantherophis guttatus</name>
    <name type="common">Corn snake</name>
    <name type="synonym">Elaphe guttata</name>
    <dbReference type="NCBI Taxonomy" id="94885"/>
    <lineage>
        <taxon>Eukaryota</taxon>
        <taxon>Metazoa</taxon>
        <taxon>Chordata</taxon>
        <taxon>Craniata</taxon>
        <taxon>Vertebrata</taxon>
        <taxon>Euteleostomi</taxon>
        <taxon>Lepidosauria</taxon>
        <taxon>Squamata</taxon>
        <taxon>Bifurcata</taxon>
        <taxon>Unidentata</taxon>
        <taxon>Episquamata</taxon>
        <taxon>Toxicofera</taxon>
        <taxon>Serpentes</taxon>
        <taxon>Colubroidea</taxon>
        <taxon>Colubridae</taxon>
        <taxon>Colubrinae</taxon>
        <taxon>Pantherophis</taxon>
    </lineage>
</organism>
<feature type="region of interest" description="Disordered" evidence="1">
    <location>
        <begin position="115"/>
        <end position="144"/>
    </location>
</feature>
<dbReference type="PANTHER" id="PTHR38493:SF1">
    <property type="entry name" value="SFI1 SPINDLE BODY DOMAIN-CONTAINING PROTEIN"/>
    <property type="match status" value="1"/>
</dbReference>
<name>A0A6P9AYB9_PANGU</name>
<dbReference type="GO" id="GO:0006412">
    <property type="term" value="P:translation"/>
    <property type="evidence" value="ECO:0007669"/>
    <property type="project" value="InterPro"/>
</dbReference>
<protein>
    <submittedName>
        <fullName evidence="3">Uncharacterized protein LOC117659700 isoform X2</fullName>
    </submittedName>
</protein>
<evidence type="ECO:0000313" key="3">
    <source>
        <dbReference type="RefSeq" id="XP_034263638.1"/>
    </source>
</evidence>
<dbReference type="InterPro" id="IPR031473">
    <property type="entry name" value="DUF4684"/>
</dbReference>
<reference evidence="3" key="1">
    <citation type="submission" date="2025-08" db="UniProtKB">
        <authorList>
            <consortium name="RefSeq"/>
        </authorList>
    </citation>
    <scope>IDENTIFICATION</scope>
    <source>
        <tissue evidence="3">Blood</tissue>
    </source>
</reference>
<sequence length="844" mass="95997">MESAQRIQTAARKENIPPALNCYGAPKEQRKIQKNINIHLLLSSGSHLGELWTQTSSSIHGSNLLGENIERGLRVPSGRRQTSGLFQTNLFCPPGGLAKASLVQQQTNLEKRRRWEGGTLKRTPRRGFPERPRDIPRNSSGMKNREQYLLKGPRELFTGSRRSYEDLKAKRKSSSPSQFSLDPSLHSLRMIFSGISDSSPPGPALTLDSLVDGHSSPEGSRTFIRSSQSSADRCWSLHGLKKKRSSFSCESWSPSWVPQPACEPQSSTLAMRKAQSSVERNSSGQLRSKWPTMLSSILLTCQEDDSSCLRSSSGTPPTTNKMDELRDQGYLRTLGPEERPSGTFCGSELYLKNLPPDVFSLRSLESSLKTLCAESSPRRRLSMDDTHEEEPPTLDPSGVPEVPLGHPFEKNVGDFATREVGDKHGEAGGDPTITSSVDEASLLTALQKVPLFEETIWKGPRKGSRPINTTVWPRHLQKDGGPLRGYFVPLEIKKLDNVFKRWRSRWEKRQQIRLLVFRIQTRLIERCFKAWQSLAQQKRHSQVAMEHLWAQSLRASFQQWCLMVEARRNAKMAVIELLGTKRPSSCGPRRDPDRRPWPPKYVENTLDSLFHLRTLQEAFLTWEARCREAQRAGAFRHSLTLRQLREALGRWRRRTRGLNPLGLTEGSLLASADLQESSSSSALPTACQAVQPVEPSLIGLTSLGTVEEPSGRPAPASHCPNCSYDCENPTHVAKRASPLRLDWQAAKYGRLWKRIVQLHRFQGVWEAHQLAKAWLLWRDACRTELVVQTLRWRREARWSWKIWRRRWLQLQVAQRFHKAEEEQLLKTAFGKWRRLAAISRVQNR</sequence>
<evidence type="ECO:0000256" key="1">
    <source>
        <dbReference type="SAM" id="MobiDB-lite"/>
    </source>
</evidence>
<dbReference type="InterPro" id="IPR018130">
    <property type="entry name" value="Ribosomal_uS2_CS"/>
</dbReference>
<accession>A0A6P9AYB9</accession>
<dbReference type="GO" id="GO:0003735">
    <property type="term" value="F:structural constituent of ribosome"/>
    <property type="evidence" value="ECO:0007669"/>
    <property type="project" value="InterPro"/>
</dbReference>
<feature type="region of interest" description="Disordered" evidence="1">
    <location>
        <begin position="373"/>
        <end position="402"/>
    </location>
</feature>
<dbReference type="GeneID" id="117659700"/>
<dbReference type="RefSeq" id="XP_034263638.1">
    <property type="nucleotide sequence ID" value="XM_034407747.1"/>
</dbReference>
<dbReference type="GO" id="GO:0005840">
    <property type="term" value="C:ribosome"/>
    <property type="evidence" value="ECO:0007669"/>
    <property type="project" value="InterPro"/>
</dbReference>